<dbReference type="Pfam" id="PF13229">
    <property type="entry name" value="Beta_helix"/>
    <property type="match status" value="1"/>
</dbReference>
<dbReference type="InterPro" id="IPR011050">
    <property type="entry name" value="Pectin_lyase_fold/virulence"/>
</dbReference>
<protein>
    <recommendedName>
        <fullName evidence="2">Right handed beta helix domain-containing protein</fullName>
    </recommendedName>
</protein>
<organism evidence="3 4">
    <name type="scientific">Methylorubrum suomiense</name>
    <dbReference type="NCBI Taxonomy" id="144191"/>
    <lineage>
        <taxon>Bacteria</taxon>
        <taxon>Pseudomonadati</taxon>
        <taxon>Pseudomonadota</taxon>
        <taxon>Alphaproteobacteria</taxon>
        <taxon>Hyphomicrobiales</taxon>
        <taxon>Methylobacteriaceae</taxon>
        <taxon>Methylorubrum</taxon>
    </lineage>
</organism>
<keyword evidence="1" id="KW-0732">Signal</keyword>
<feature type="chain" id="PRO_5047168281" description="Right handed beta helix domain-containing protein" evidence="1">
    <location>
        <begin position="23"/>
        <end position="734"/>
    </location>
</feature>
<comment type="caution">
    <text evidence="3">The sequence shown here is derived from an EMBL/GenBank/DDBJ whole genome shotgun (WGS) entry which is preliminary data.</text>
</comment>
<reference evidence="3" key="1">
    <citation type="journal article" date="2021" name="Front. Microbiol.">
        <title>Comprehensive Comparative Genomics and Phenotyping of Methylobacterium Species.</title>
        <authorList>
            <person name="Alessa O."/>
            <person name="Ogura Y."/>
            <person name="Fujitani Y."/>
            <person name="Takami H."/>
            <person name="Hayashi T."/>
            <person name="Sahin N."/>
            <person name="Tani A."/>
        </authorList>
    </citation>
    <scope>NUCLEOTIDE SEQUENCE</scope>
    <source>
        <strain evidence="3">DSM 14458</strain>
    </source>
</reference>
<evidence type="ECO:0000259" key="2">
    <source>
        <dbReference type="Pfam" id="PF13229"/>
    </source>
</evidence>
<dbReference type="InterPro" id="IPR006626">
    <property type="entry name" value="PbH1"/>
</dbReference>
<dbReference type="RefSeq" id="WP_238308049.1">
    <property type="nucleotide sequence ID" value="NZ_BPRE01000007.1"/>
</dbReference>
<gene>
    <name evidence="3" type="ORF">BGCPKDLD_2468</name>
</gene>
<dbReference type="Gene3D" id="2.160.20.10">
    <property type="entry name" value="Single-stranded right-handed beta-helix, Pectin lyase-like"/>
    <property type="match status" value="1"/>
</dbReference>
<dbReference type="InterPro" id="IPR039448">
    <property type="entry name" value="Beta_helix"/>
</dbReference>
<reference evidence="3" key="2">
    <citation type="submission" date="2021-08" db="EMBL/GenBank/DDBJ databases">
        <authorList>
            <person name="Tani A."/>
            <person name="Ola A."/>
            <person name="Ogura Y."/>
            <person name="Katsura K."/>
            <person name="Hayashi T."/>
        </authorList>
    </citation>
    <scope>NUCLEOTIDE SEQUENCE</scope>
    <source>
        <strain evidence="3">DSM 14458</strain>
    </source>
</reference>
<sequence>MVVMRSALSALLGVLLATAAAAQSLPRPQVVTQAPRNNSSFAASTAYVDRSAALLELAVSGKAPLMNPAFMGLATFGARPTFAGETPWDSGNLNPSLYARLTSPRFSGTVGAEALQILGPGSTGDVSGMSVTAPGTARSGLVARALADMAADTVNPLAYGAICDGTGRPLSSRFASLAEAQAAYSPGLVTSLAQDVDTVAWQAALNTGRVVAFPAGRTCTLRARLVLAATGGITGDGSGKFIAKATDFPATAIGTGAEQMLVSVGGTGIVLRGFGMSFTPAQNSFSRPIIVNRATGVLISDLELSGFNAGNLIEVNSSTDVRIQNNLIRDGLLDRTVSNSQLTGVAIDDNLVSGTPSRRVRVTGNVIRKLLVTASFRASYQYQTDGITVLPSAIDVVVANNTISEVGEGIDHQASGGTIAANTISTTYQFGMKLIHGASNNSVTGNTAICPGLGGIVVYGGANRANGNVIVGNIVSGVNCLGEYDANTTYAYAVSDLGSPFPASNNSFIGNSATSGAKASTAYLWNGTGAGNSASFGYISSDYLRQVLAPGATPMAANLLGMNGNVGVADISGAAPLMSPKLVGTLTVSELPNKVQVLGNDAGSEPTIACLGDDANVGCTHQTKGTGVHRFRNGGGDQFRVSGNGATTANFGVARGAATGAAPSLAPDGTDANIALDLGGKGTSGILSGIFTRTVDPTTGDIPAGRCADWSNTTAGTLKRVCNIAGTLRSVALN</sequence>
<dbReference type="SUPFAM" id="SSF51126">
    <property type="entry name" value="Pectin lyase-like"/>
    <property type="match status" value="1"/>
</dbReference>
<proteinExistence type="predicted"/>
<keyword evidence="4" id="KW-1185">Reference proteome</keyword>
<evidence type="ECO:0000313" key="3">
    <source>
        <dbReference type="EMBL" id="GJE75881.1"/>
    </source>
</evidence>
<name>A0ABQ4UUE4_9HYPH</name>
<evidence type="ECO:0000256" key="1">
    <source>
        <dbReference type="SAM" id="SignalP"/>
    </source>
</evidence>
<feature type="signal peptide" evidence="1">
    <location>
        <begin position="1"/>
        <end position="22"/>
    </location>
</feature>
<dbReference type="EMBL" id="BPRE01000007">
    <property type="protein sequence ID" value="GJE75881.1"/>
    <property type="molecule type" value="Genomic_DNA"/>
</dbReference>
<feature type="domain" description="Right handed beta helix" evidence="2">
    <location>
        <begin position="289"/>
        <end position="470"/>
    </location>
</feature>
<dbReference type="Proteomes" id="UP001055093">
    <property type="component" value="Unassembled WGS sequence"/>
</dbReference>
<dbReference type="SMART" id="SM00710">
    <property type="entry name" value="PbH1"/>
    <property type="match status" value="5"/>
</dbReference>
<accession>A0ABQ4UUE4</accession>
<evidence type="ECO:0000313" key="4">
    <source>
        <dbReference type="Proteomes" id="UP001055093"/>
    </source>
</evidence>
<dbReference type="InterPro" id="IPR012334">
    <property type="entry name" value="Pectin_lyas_fold"/>
</dbReference>